<dbReference type="EMBL" id="RIAR02000001">
    <property type="protein sequence ID" value="NSL91130.1"/>
    <property type="molecule type" value="Genomic_DNA"/>
</dbReference>
<dbReference type="Pfam" id="PF00724">
    <property type="entry name" value="Oxidored_FMN"/>
    <property type="match status" value="1"/>
</dbReference>
<dbReference type="SUPFAM" id="SSF51395">
    <property type="entry name" value="FMN-linked oxidoreductases"/>
    <property type="match status" value="1"/>
</dbReference>
<dbReference type="Gene3D" id="3.20.20.70">
    <property type="entry name" value="Aldolase class I"/>
    <property type="match status" value="1"/>
</dbReference>
<gene>
    <name evidence="3" type="ORF">ECE50_030180</name>
</gene>
<reference evidence="3" key="1">
    <citation type="submission" date="2020-05" db="EMBL/GenBank/DDBJ databases">
        <title>Chitinophaga laudate sp. nov., isolated from a tropical peat swamp.</title>
        <authorList>
            <person name="Goh C.B.S."/>
            <person name="Lee M.S."/>
            <person name="Parimannan S."/>
            <person name="Pasbakhsh P."/>
            <person name="Yule C.M."/>
            <person name="Rajandas H."/>
            <person name="Loke S."/>
            <person name="Croft L."/>
            <person name="Tan J.B.L."/>
        </authorList>
    </citation>
    <scope>NUCLEOTIDE SEQUENCE</scope>
    <source>
        <strain evidence="3">Mgbs1</strain>
    </source>
</reference>
<accession>A0A3S1BNY7</accession>
<dbReference type="InterPro" id="IPR051799">
    <property type="entry name" value="NADH_flavin_oxidoreductase"/>
</dbReference>
<keyword evidence="1" id="KW-0285">Flavoprotein</keyword>
<comment type="caution">
    <text evidence="3">The sequence shown here is derived from an EMBL/GenBank/DDBJ whole genome shotgun (WGS) entry which is preliminary data.</text>
</comment>
<sequence length="371" mass="40363">MDTKQQTIFQPVTLKGHQLKNRLTVAPMSRVSATAEGLPTAEMTDYYNAFAKGGFGMIITEGIYTDNIASKSYVNQPGITSAAHIAAWQQLTAEVKNTDVLLIAQLMHGGAISQYSAHTVAPSAIQPPGVKMVQYGGEGAFPMPRAMNTEDIQLAKQGFIDAAVAAMLAGFDGVELHAANGYLLDQFLTPECNTRQDAYGGSVANRFRLIAEIIDGIRTVVPAQFLVGIRLSEGKVNDMGYRWKNGLETAHAVLQEVKKASPDFIHIAVQSGEWERDSFYEDGSSYAALARQITGRQVIANGGMHQLPLAARVLEEGHADLLAIGKAALADPYWPHHMQQGTAPQPFHRDMLWPQATISHSRKIIQTLQPN</sequence>
<dbReference type="PANTHER" id="PTHR43656:SF2">
    <property type="entry name" value="BINDING OXIDOREDUCTASE, PUTATIVE (AFU_ORTHOLOGUE AFUA_2G08260)-RELATED"/>
    <property type="match status" value="1"/>
</dbReference>
<name>A0A3S1BNY7_9BACT</name>
<protein>
    <submittedName>
        <fullName evidence="3">NADH:flavin oxidoreductase</fullName>
    </submittedName>
</protein>
<dbReference type="AlphaFoldDB" id="A0A3S1BNY7"/>
<organism evidence="3 4">
    <name type="scientific">Chitinophaga solisilvae</name>
    <dbReference type="NCBI Taxonomy" id="1233460"/>
    <lineage>
        <taxon>Bacteria</taxon>
        <taxon>Pseudomonadati</taxon>
        <taxon>Bacteroidota</taxon>
        <taxon>Chitinophagia</taxon>
        <taxon>Chitinophagales</taxon>
        <taxon>Chitinophagaceae</taxon>
        <taxon>Chitinophaga</taxon>
    </lineage>
</organism>
<dbReference type="GO" id="GO:0010181">
    <property type="term" value="F:FMN binding"/>
    <property type="evidence" value="ECO:0007669"/>
    <property type="project" value="InterPro"/>
</dbReference>
<dbReference type="GO" id="GO:0016491">
    <property type="term" value="F:oxidoreductase activity"/>
    <property type="evidence" value="ECO:0007669"/>
    <property type="project" value="UniProtKB-KW"/>
</dbReference>
<evidence type="ECO:0000313" key="4">
    <source>
        <dbReference type="Proteomes" id="UP000281028"/>
    </source>
</evidence>
<proteinExistence type="predicted"/>
<evidence type="ECO:0000256" key="2">
    <source>
        <dbReference type="ARBA" id="ARBA00023002"/>
    </source>
</evidence>
<dbReference type="PANTHER" id="PTHR43656">
    <property type="entry name" value="BINDING OXIDOREDUCTASE, PUTATIVE (AFU_ORTHOLOGUE AFUA_2G08260)-RELATED"/>
    <property type="match status" value="1"/>
</dbReference>
<dbReference type="InterPro" id="IPR001155">
    <property type="entry name" value="OxRdtase_FMN_N"/>
</dbReference>
<dbReference type="Proteomes" id="UP000281028">
    <property type="component" value="Unassembled WGS sequence"/>
</dbReference>
<evidence type="ECO:0000313" key="3">
    <source>
        <dbReference type="EMBL" id="NSL91130.1"/>
    </source>
</evidence>
<dbReference type="InterPro" id="IPR013785">
    <property type="entry name" value="Aldolase_TIM"/>
</dbReference>
<dbReference type="OrthoDB" id="9772736at2"/>
<dbReference type="CDD" id="cd02803">
    <property type="entry name" value="OYE_like_FMN_family"/>
    <property type="match status" value="1"/>
</dbReference>
<keyword evidence="2" id="KW-0560">Oxidoreductase</keyword>
<evidence type="ECO:0000256" key="1">
    <source>
        <dbReference type="ARBA" id="ARBA00022630"/>
    </source>
</evidence>
<keyword evidence="4" id="KW-1185">Reference proteome</keyword>